<sequence>MTYTASATPPKANSFTKKQIIITFYTPQADGSFSNVTIGQDHAIHANIKHAGVALGSEADITIKGLFKKTREDFSIVPDYPMVDDLNHVLPGRTSIMLSVSDDNNAPLTTLFIGQINDAYTDYNDPDTPFQIHAMTNTIPAGILIPAKGYKGPYSALSILQDICYAAKLQLLNYGGWDHHQTLTNHYRSGTALDQIEGVVNATNIHYNFKQYTPITQDDTNNLPNSYKQQISQTTAHLGAIEIWGGSYTGTPPNGQEKSIPIISAQNGMVGYPKYNEAGTTITTLLRPDIAFWQPLILESKYAPQNWLPSPNQPDSLTNQSHQLISKAPWDGLWLPIAIQHEVSTEIAEGKWHTTIDCIRTNLGQKPPHNGAT</sequence>
<evidence type="ECO:0000313" key="1">
    <source>
        <dbReference type="EMBL" id="MCX5613634.1"/>
    </source>
</evidence>
<dbReference type="RefSeq" id="WP_266106083.1">
    <property type="nucleotide sequence ID" value="NZ_JANIDW010000001.1"/>
</dbReference>
<proteinExistence type="predicted"/>
<dbReference type="EMBL" id="JANIDW010000001">
    <property type="protein sequence ID" value="MCX5613634.1"/>
    <property type="molecule type" value="Genomic_DNA"/>
</dbReference>
<name>A0ABT3W7D6_9PROT</name>
<keyword evidence="2" id="KW-1185">Reference proteome</keyword>
<dbReference type="Proteomes" id="UP001165648">
    <property type="component" value="Unassembled WGS sequence"/>
</dbReference>
<accession>A0ABT3W7D6</accession>
<protein>
    <submittedName>
        <fullName evidence="1">Uncharacterized protein</fullName>
    </submittedName>
</protein>
<evidence type="ECO:0000313" key="2">
    <source>
        <dbReference type="Proteomes" id="UP001165648"/>
    </source>
</evidence>
<organism evidence="1 2">
    <name type="scientific">Bombella saccharophila</name>
    <dbReference type="NCBI Taxonomy" id="2967338"/>
    <lineage>
        <taxon>Bacteria</taxon>
        <taxon>Pseudomonadati</taxon>
        <taxon>Pseudomonadota</taxon>
        <taxon>Alphaproteobacteria</taxon>
        <taxon>Acetobacterales</taxon>
        <taxon>Acetobacteraceae</taxon>
        <taxon>Bombella</taxon>
    </lineage>
</organism>
<comment type="caution">
    <text evidence="1">The sequence shown here is derived from an EMBL/GenBank/DDBJ whole genome shotgun (WGS) entry which is preliminary data.</text>
</comment>
<reference evidence="1 2" key="1">
    <citation type="submission" date="2022-07" db="EMBL/GenBank/DDBJ databases">
        <title>Bombella genomes.</title>
        <authorList>
            <person name="Harer L."/>
            <person name="Styblova S."/>
            <person name="Ehrmann M."/>
        </authorList>
    </citation>
    <scope>NUCLEOTIDE SEQUENCE [LARGE SCALE GENOMIC DNA]</scope>
    <source>
        <strain evidence="1 2">TMW 2.2558</strain>
    </source>
</reference>
<gene>
    <name evidence="1" type="ORF">NQF64_00010</name>
</gene>